<dbReference type="Pfam" id="PF13456">
    <property type="entry name" value="RVT_3"/>
    <property type="match status" value="1"/>
</dbReference>
<reference evidence="4" key="1">
    <citation type="submission" date="2018-02" db="EMBL/GenBank/DDBJ databases">
        <authorList>
            <person name="Cohen D.B."/>
            <person name="Kent A.D."/>
        </authorList>
    </citation>
    <scope>NUCLEOTIDE SEQUENCE</scope>
</reference>
<dbReference type="CDD" id="cd06222">
    <property type="entry name" value="RNase_H_like"/>
    <property type="match status" value="1"/>
</dbReference>
<dbReference type="InterPro" id="IPR000477">
    <property type="entry name" value="RT_dom"/>
</dbReference>
<dbReference type="InterPro" id="IPR044730">
    <property type="entry name" value="RNase_H-like_dom_plant"/>
</dbReference>
<dbReference type="InterPro" id="IPR026960">
    <property type="entry name" value="RVT-Znf"/>
</dbReference>
<dbReference type="Pfam" id="PF14111">
    <property type="entry name" value="DUF4283"/>
    <property type="match status" value="1"/>
</dbReference>
<gene>
    <name evidence="4" type="ORF">FSB_LOCUS52423</name>
</gene>
<dbReference type="Pfam" id="PF00078">
    <property type="entry name" value="RVT_1"/>
    <property type="match status" value="1"/>
</dbReference>
<evidence type="ECO:0000259" key="3">
    <source>
        <dbReference type="PROSITE" id="PS50878"/>
    </source>
</evidence>
<keyword evidence="1" id="KW-0175">Coiled coil</keyword>
<protein>
    <recommendedName>
        <fullName evidence="3">Reverse transcriptase domain-containing protein</fullName>
    </recommendedName>
</protein>
<dbReference type="InterPro" id="IPR025558">
    <property type="entry name" value="DUF4283"/>
</dbReference>
<dbReference type="EMBL" id="OIVN01005924">
    <property type="protein sequence ID" value="SPD24541.1"/>
    <property type="molecule type" value="Genomic_DNA"/>
</dbReference>
<proteinExistence type="predicted"/>
<dbReference type="PROSITE" id="PS50878">
    <property type="entry name" value="RT_POL"/>
    <property type="match status" value="1"/>
</dbReference>
<feature type="region of interest" description="Disordered" evidence="2">
    <location>
        <begin position="237"/>
        <end position="294"/>
    </location>
</feature>
<dbReference type="Pfam" id="PF13966">
    <property type="entry name" value="zf-RVT"/>
    <property type="match status" value="1"/>
</dbReference>
<dbReference type="InterPro" id="IPR043502">
    <property type="entry name" value="DNA/RNA_pol_sf"/>
</dbReference>
<evidence type="ECO:0000313" key="4">
    <source>
        <dbReference type="EMBL" id="SPD24541.1"/>
    </source>
</evidence>
<dbReference type="GO" id="GO:0003676">
    <property type="term" value="F:nucleic acid binding"/>
    <property type="evidence" value="ECO:0007669"/>
    <property type="project" value="InterPro"/>
</dbReference>
<feature type="coiled-coil region" evidence="1">
    <location>
        <begin position="542"/>
        <end position="569"/>
    </location>
</feature>
<organism evidence="4">
    <name type="scientific">Fagus sylvatica</name>
    <name type="common">Beechnut</name>
    <dbReference type="NCBI Taxonomy" id="28930"/>
    <lineage>
        <taxon>Eukaryota</taxon>
        <taxon>Viridiplantae</taxon>
        <taxon>Streptophyta</taxon>
        <taxon>Embryophyta</taxon>
        <taxon>Tracheophyta</taxon>
        <taxon>Spermatophyta</taxon>
        <taxon>Magnoliopsida</taxon>
        <taxon>eudicotyledons</taxon>
        <taxon>Gunneridae</taxon>
        <taxon>Pentapetalae</taxon>
        <taxon>rosids</taxon>
        <taxon>fabids</taxon>
        <taxon>Fagales</taxon>
        <taxon>Fagaceae</taxon>
        <taxon>Fagus</taxon>
    </lineage>
</organism>
<evidence type="ECO:0000256" key="1">
    <source>
        <dbReference type="SAM" id="Coils"/>
    </source>
</evidence>
<sequence>MMPNQNLNSIYLIGDCSSNPPNVTSSAPDNSSYADFRLELPSNQTIPKSLEHTLIGKIVSLHKFNSILVHEVVSKAWNPKGSIKVSTVGKNLFVFSFENETDCHFAFSRRPWTLKGAHLILREWKPRLTWEEVDFTTSTFWVQVHGLPGAWQLEDNLKRIGNKVGIVKEIDFVDDGRFFWRRFIRLRIEVDITKPLIPGVFLPRPELNDLWIGLKYEKLPELMALGLDLENELTPPGIYDRSSNLEASNSDEETPATRRESEQENSPSTRQDNQETAKLKEDNKKSNRQNEVEQQNGITSLARLMAEALQADCSVGVHDAEEETNLTILATKQQSLTFPKSVGLMKLRIVYRRRLRSSPAGPNEAGEFELPWAWEPTVSSRTSLSGEVRRSPGCFSNGNTLAQKKIGKAQDSYSKSHIDGEIIDGNGVVWRFSGFYGDPVTVNRIRSWQLLRCLHSQSSTPWLDRGVCSKAWLDLHPNARIKHVSMATSDHLALILDTLGSNQGFTRRKTRFRFEQAWNEKARGGPKKSKTIKVLLQHCEENLEVDQNREKANQLRRELNTQLEEEELYWQQRSRVCWLKEGDKNTKFFHAFANQRRRTNEITMLRDNHGAQITGEAGLEQVCNEYFRNIFTTSNPGNIDVVVNAMDQVVSQDMNDSLLFPITEEEVKIALFQMNPSKAPGPDGMSALFFQKYWHVIGTDITSAVLDCISSRKLLKSVNYTHIALIPKVANPESMGQFRPISLCNVLYKLGFEGPCKQAEIALHYMKNKRRGGVTHLAAKLDMSKAYDRVEWSYLKAVMLKMGFDCRWVDLMMECISTVSYSILLNGTPTGHIIPSRGLRQGDPLSPYLFLICAEGFTSLIRKAENQKLIQGISISRGGPRFSHLFFADDSIIFCRAKIEECRALREILKLYEDASGQKLNMEKTSLFFSANTPEAVKEEIQTEMGVLSMNQMEKYLGLPPIIAGKEVLIKAVAQAIPTYAMSVFQLPVACSNEINSMLSNYWWGQKQGERRIHWMGWKKLARSKKVGGMGFRDLKLFNSALLARQCWRLLHNPHSLVFRVLKSKYFPNSSFLEAKMSPTASYAWKSLLGAREVIELGSRWRVGSGTHIRIWKDRWLPTRTTFKVQSPVNTLHENATVDSLIIQSSRQWNVPLIDEIFEASEAAIIKSIPLSNRISSDVLIWSETRNGMYSVKSAYHLLMEAKQRNEASESSNTSRERDLWKGIWEASVPQKIKLFIWKACKGILPTKLNLFRKKVSNSFTCEFCDEEPESVEHVLVECQFAQEVWGLSPIVNVQQWPSFQNFADVVTHGLQVLNFPDVEIMFTIAWRLWLARNDRIWENHNTLARDICSQAGFLVTEFLDHQQNDSGMLPNAPSKWQPPNAPVYKINVAVSWRKQSRSGSVGTVVRDSLGQVIAAMCDVSSSFAEVSQFNAFAIQKSLLLAKNLGLHNVMVEGECRELLGFLRSPEPCLAPYGSLVDDIRLTASFFSYIQYFTISHLCNLTSFTLAQEAFSFGCCKVWIEECPHFLFTAVQNDLP</sequence>
<dbReference type="PANTHER" id="PTHR33116">
    <property type="entry name" value="REVERSE TRANSCRIPTASE ZINC-BINDING DOMAIN-CONTAINING PROTEIN-RELATED-RELATED"/>
    <property type="match status" value="1"/>
</dbReference>
<dbReference type="InterPro" id="IPR002156">
    <property type="entry name" value="RNaseH_domain"/>
</dbReference>
<feature type="domain" description="Reverse transcriptase" evidence="3">
    <location>
        <begin position="707"/>
        <end position="949"/>
    </location>
</feature>
<accession>A0A2N9IKR1</accession>
<dbReference type="PANTHER" id="PTHR33116:SF86">
    <property type="entry name" value="REVERSE TRANSCRIPTASE DOMAIN-CONTAINING PROTEIN"/>
    <property type="match status" value="1"/>
</dbReference>
<dbReference type="GO" id="GO:0004523">
    <property type="term" value="F:RNA-DNA hybrid ribonuclease activity"/>
    <property type="evidence" value="ECO:0007669"/>
    <property type="project" value="InterPro"/>
</dbReference>
<dbReference type="CDD" id="cd01650">
    <property type="entry name" value="RT_nLTR_like"/>
    <property type="match status" value="1"/>
</dbReference>
<dbReference type="SUPFAM" id="SSF56672">
    <property type="entry name" value="DNA/RNA polymerases"/>
    <property type="match status" value="1"/>
</dbReference>
<name>A0A2N9IKR1_FAGSY</name>
<feature type="compositionally biased region" description="Basic and acidic residues" evidence="2">
    <location>
        <begin position="272"/>
        <end position="291"/>
    </location>
</feature>
<evidence type="ECO:0000256" key="2">
    <source>
        <dbReference type="SAM" id="MobiDB-lite"/>
    </source>
</evidence>